<protein>
    <submittedName>
        <fullName evidence="2">Uncharacterized protein</fullName>
    </submittedName>
</protein>
<feature type="region of interest" description="Disordered" evidence="1">
    <location>
        <begin position="1"/>
        <end position="52"/>
    </location>
</feature>
<comment type="caution">
    <text evidence="2">The sequence shown here is derived from an EMBL/GenBank/DDBJ whole genome shotgun (WGS) entry which is preliminary data.</text>
</comment>
<evidence type="ECO:0000256" key="1">
    <source>
        <dbReference type="SAM" id="MobiDB-lite"/>
    </source>
</evidence>
<reference evidence="3" key="2">
    <citation type="submission" date="2014-05" db="EMBL/GenBank/DDBJ databases">
        <title>Draft genome sequence of Virgibacillus massiliensis Vm-5.</title>
        <authorList>
            <person name="Khelaifia S."/>
            <person name="Croce O."/>
            <person name="Lagier J.C."/>
            <person name="Raoult D."/>
        </authorList>
    </citation>
    <scope>NUCLEOTIDE SEQUENCE [LARGE SCALE GENOMIC DNA]</scope>
    <source>
        <strain evidence="3">Vm-5</strain>
    </source>
</reference>
<organism evidence="2 3">
    <name type="scientific">Virgibacillus massiliensis</name>
    <dbReference type="NCBI Taxonomy" id="1462526"/>
    <lineage>
        <taxon>Bacteria</taxon>
        <taxon>Bacillati</taxon>
        <taxon>Bacillota</taxon>
        <taxon>Bacilli</taxon>
        <taxon>Bacillales</taxon>
        <taxon>Bacillaceae</taxon>
        <taxon>Virgibacillus</taxon>
    </lineage>
</organism>
<evidence type="ECO:0000313" key="3">
    <source>
        <dbReference type="Proteomes" id="UP000028875"/>
    </source>
</evidence>
<feature type="region of interest" description="Disordered" evidence="1">
    <location>
        <begin position="61"/>
        <end position="80"/>
    </location>
</feature>
<feature type="compositionally biased region" description="Polar residues" evidence="1">
    <location>
        <begin position="26"/>
        <end position="49"/>
    </location>
</feature>
<dbReference type="STRING" id="1462526.BN990_00211"/>
<dbReference type="Proteomes" id="UP000028875">
    <property type="component" value="Unassembled WGS sequence"/>
</dbReference>
<accession>A0A024Q6W0</accession>
<dbReference type="AlphaFoldDB" id="A0A024Q6W0"/>
<sequence length="137" mass="15468">MQDSYSFRPVTSHPSNEWYHDPSYSYPGSQPANVQPTSASRTDDASNPSYARGYDYPTYTIHSHSSPIKSDTYASTYSPGYYSNSETELGRKLDHMNYLLGQIVKQNNELLRRAQHYPEQSQMVTTPSSGGSVIVRM</sequence>
<reference evidence="2 3" key="1">
    <citation type="submission" date="2014-03" db="EMBL/GenBank/DDBJ databases">
        <authorList>
            <person name="Urmite Genomes U."/>
        </authorList>
    </citation>
    <scope>NUCLEOTIDE SEQUENCE [LARGE SCALE GENOMIC DNA]</scope>
    <source>
        <strain evidence="2 3">Vm-5</strain>
    </source>
</reference>
<proteinExistence type="predicted"/>
<name>A0A024Q6W0_9BACI</name>
<evidence type="ECO:0000313" key="2">
    <source>
        <dbReference type="EMBL" id="CDQ37945.1"/>
    </source>
</evidence>
<gene>
    <name evidence="2" type="ORF">BN990_00211</name>
</gene>
<dbReference type="RefSeq" id="WP_021290179.1">
    <property type="nucleotide sequence ID" value="NZ_BNER01000001.1"/>
</dbReference>
<dbReference type="OrthoDB" id="2974789at2"/>
<dbReference type="EMBL" id="CCDP010000001">
    <property type="protein sequence ID" value="CDQ37945.1"/>
    <property type="molecule type" value="Genomic_DNA"/>
</dbReference>
<keyword evidence="3" id="KW-1185">Reference proteome</keyword>